<proteinExistence type="predicted"/>
<reference evidence="3 4" key="1">
    <citation type="submission" date="2015-09" db="EMBL/GenBank/DDBJ databases">
        <authorList>
            <consortium name="Pathogen Informatics"/>
        </authorList>
    </citation>
    <scope>NUCLEOTIDE SEQUENCE [LARGE SCALE GENOMIC DNA]</scope>
    <source>
        <strain evidence="3 4">2789STDY5834889</strain>
    </source>
</reference>
<name>A0A174ZN79_9FIRM</name>
<feature type="region of interest" description="Disordered" evidence="1">
    <location>
        <begin position="1"/>
        <end position="83"/>
    </location>
</feature>
<dbReference type="Proteomes" id="UP000078383">
    <property type="component" value="Unassembled WGS sequence"/>
</dbReference>
<feature type="compositionally biased region" description="Basic and acidic residues" evidence="1">
    <location>
        <begin position="74"/>
        <end position="83"/>
    </location>
</feature>
<keyword evidence="2" id="KW-0472">Membrane</keyword>
<evidence type="ECO:0000256" key="2">
    <source>
        <dbReference type="SAM" id="Phobius"/>
    </source>
</evidence>
<dbReference type="EMBL" id="CZBX01000004">
    <property type="protein sequence ID" value="CUQ84710.1"/>
    <property type="molecule type" value="Genomic_DNA"/>
</dbReference>
<dbReference type="AlphaFoldDB" id="A0A174ZN79"/>
<keyword evidence="2" id="KW-1133">Transmembrane helix</keyword>
<evidence type="ECO:0008006" key="5">
    <source>
        <dbReference type="Google" id="ProtNLM"/>
    </source>
</evidence>
<gene>
    <name evidence="3" type="ORF">ERS852502_00986</name>
</gene>
<feature type="transmembrane region" description="Helical" evidence="2">
    <location>
        <begin position="167"/>
        <end position="184"/>
    </location>
</feature>
<feature type="compositionally biased region" description="Basic and acidic residues" evidence="1">
    <location>
        <begin position="53"/>
        <end position="66"/>
    </location>
</feature>
<evidence type="ECO:0000256" key="1">
    <source>
        <dbReference type="SAM" id="MobiDB-lite"/>
    </source>
</evidence>
<feature type="transmembrane region" description="Helical" evidence="2">
    <location>
        <begin position="141"/>
        <end position="161"/>
    </location>
</feature>
<evidence type="ECO:0000313" key="4">
    <source>
        <dbReference type="Proteomes" id="UP000078383"/>
    </source>
</evidence>
<sequence>MSEENKVIDEVNTSGVVEQPVDAEEIPPVKTEAIPPVNTEPTHSVQPPVEPAQKLEDYYKETAEDRVAEEEYEQAVKDPQNRKEKIDQIKSIFHRSGEKKFSREEVILSKIRPEDMLEYLTLEQRRLECLQKARQSRNEKLLKVLQLAAILAAIVAVVALLKDNPVVLVNILYMLGIVAAIWIWKNPGKK</sequence>
<dbReference type="RefSeq" id="WP_055171597.1">
    <property type="nucleotide sequence ID" value="NZ_CZBX01000004.1"/>
</dbReference>
<accession>A0A174ZN79</accession>
<evidence type="ECO:0000313" key="3">
    <source>
        <dbReference type="EMBL" id="CUQ84710.1"/>
    </source>
</evidence>
<protein>
    <recommendedName>
        <fullName evidence="5">DUF2335 domain-containing protein</fullName>
    </recommendedName>
</protein>
<keyword evidence="2" id="KW-0812">Transmembrane</keyword>
<organism evidence="3 4">
    <name type="scientific">[Ruminococcus] torques</name>
    <dbReference type="NCBI Taxonomy" id="33039"/>
    <lineage>
        <taxon>Bacteria</taxon>
        <taxon>Bacillati</taxon>
        <taxon>Bacillota</taxon>
        <taxon>Clostridia</taxon>
        <taxon>Lachnospirales</taxon>
        <taxon>Lachnospiraceae</taxon>
        <taxon>Mediterraneibacter</taxon>
    </lineage>
</organism>